<keyword evidence="1" id="KW-0812">Transmembrane</keyword>
<accession>A0A448XAG9</accession>
<reference evidence="2" key="1">
    <citation type="submission" date="2018-11" db="EMBL/GenBank/DDBJ databases">
        <authorList>
            <consortium name="Pathogen Informatics"/>
        </authorList>
    </citation>
    <scope>NUCLEOTIDE SEQUENCE</scope>
</reference>
<evidence type="ECO:0000256" key="1">
    <source>
        <dbReference type="SAM" id="Phobius"/>
    </source>
</evidence>
<evidence type="ECO:0000313" key="3">
    <source>
        <dbReference type="Proteomes" id="UP000784294"/>
    </source>
</evidence>
<proteinExistence type="predicted"/>
<comment type="caution">
    <text evidence="2">The sequence shown here is derived from an EMBL/GenBank/DDBJ whole genome shotgun (WGS) entry which is preliminary data.</text>
</comment>
<sequence>MYFMLVENSLNPSIFFIWLCVLNLLPSGWSLSRIEPFLRRSVVHLHQAIVKSEVELGLVTCLARKSARDLAVTDSESSVHVGYLMDIDSLSNCCRCGLPIDSFTPASLAPPFALVSKTPSTKSTDSDHAAYLPGELVHVQCL</sequence>
<dbReference type="OrthoDB" id="10258882at2759"/>
<keyword evidence="1" id="KW-1133">Transmembrane helix</keyword>
<name>A0A448XAG9_9PLAT</name>
<keyword evidence="1" id="KW-0472">Membrane</keyword>
<dbReference type="EMBL" id="CAAALY010132109">
    <property type="protein sequence ID" value="VEL32254.1"/>
    <property type="molecule type" value="Genomic_DNA"/>
</dbReference>
<organism evidence="2 3">
    <name type="scientific">Protopolystoma xenopodis</name>
    <dbReference type="NCBI Taxonomy" id="117903"/>
    <lineage>
        <taxon>Eukaryota</taxon>
        <taxon>Metazoa</taxon>
        <taxon>Spiralia</taxon>
        <taxon>Lophotrochozoa</taxon>
        <taxon>Platyhelminthes</taxon>
        <taxon>Monogenea</taxon>
        <taxon>Polyopisthocotylea</taxon>
        <taxon>Polystomatidea</taxon>
        <taxon>Polystomatidae</taxon>
        <taxon>Protopolystoma</taxon>
    </lineage>
</organism>
<protein>
    <submittedName>
        <fullName evidence="2">Uncharacterized protein</fullName>
    </submittedName>
</protein>
<feature type="transmembrane region" description="Helical" evidence="1">
    <location>
        <begin position="12"/>
        <end position="31"/>
    </location>
</feature>
<evidence type="ECO:0000313" key="2">
    <source>
        <dbReference type="EMBL" id="VEL32254.1"/>
    </source>
</evidence>
<keyword evidence="3" id="KW-1185">Reference proteome</keyword>
<gene>
    <name evidence="2" type="ORF">PXEA_LOCUS25694</name>
</gene>
<dbReference type="Proteomes" id="UP000784294">
    <property type="component" value="Unassembled WGS sequence"/>
</dbReference>
<dbReference type="AlphaFoldDB" id="A0A448XAG9"/>